<evidence type="ECO:0000313" key="3">
    <source>
        <dbReference type="EMBL" id="SFK53856.1"/>
    </source>
</evidence>
<name>A0A1I4ADJ9_9GAMM</name>
<dbReference type="Gene3D" id="3.40.50.880">
    <property type="match status" value="1"/>
</dbReference>
<dbReference type="PANTHER" id="PTHR43130">
    <property type="entry name" value="ARAC-FAMILY TRANSCRIPTIONAL REGULATOR"/>
    <property type="match status" value="1"/>
</dbReference>
<evidence type="ECO:0000256" key="1">
    <source>
        <dbReference type="SAM" id="SignalP"/>
    </source>
</evidence>
<accession>A0A1I4ADJ9</accession>
<reference evidence="4" key="1">
    <citation type="submission" date="2016-10" db="EMBL/GenBank/DDBJ databases">
        <authorList>
            <person name="Varghese N."/>
            <person name="Submissions S."/>
        </authorList>
    </citation>
    <scope>NUCLEOTIDE SEQUENCE [LARGE SCALE GENOMIC DNA]</scope>
    <source>
        <strain evidence="4">DSM 11578</strain>
    </source>
</reference>
<feature type="chain" id="PRO_5011521478" evidence="1">
    <location>
        <begin position="28"/>
        <end position="283"/>
    </location>
</feature>
<gene>
    <name evidence="3" type="ORF">SAMN04488079_1143</name>
</gene>
<dbReference type="Proteomes" id="UP000198924">
    <property type="component" value="Unassembled WGS sequence"/>
</dbReference>
<dbReference type="STRING" id="45496.SAMN04488079_1143"/>
<organism evidence="3 4">
    <name type="scientific">Methylophaga sulfidovorans</name>
    <dbReference type="NCBI Taxonomy" id="45496"/>
    <lineage>
        <taxon>Bacteria</taxon>
        <taxon>Pseudomonadati</taxon>
        <taxon>Pseudomonadota</taxon>
        <taxon>Gammaproteobacteria</taxon>
        <taxon>Thiotrichales</taxon>
        <taxon>Piscirickettsiaceae</taxon>
        <taxon>Methylophaga</taxon>
    </lineage>
</organism>
<dbReference type="Pfam" id="PF01965">
    <property type="entry name" value="DJ-1_PfpI"/>
    <property type="match status" value="1"/>
</dbReference>
<feature type="signal peptide" evidence="1">
    <location>
        <begin position="1"/>
        <end position="27"/>
    </location>
</feature>
<dbReference type="InterPro" id="IPR029062">
    <property type="entry name" value="Class_I_gatase-like"/>
</dbReference>
<feature type="domain" description="DJ-1/PfpI" evidence="2">
    <location>
        <begin position="59"/>
        <end position="222"/>
    </location>
</feature>
<protein>
    <submittedName>
        <fullName evidence="3">Cyclohexyl-isocyanide hydratase</fullName>
    </submittedName>
</protein>
<keyword evidence="4" id="KW-1185">Reference proteome</keyword>
<evidence type="ECO:0000313" key="4">
    <source>
        <dbReference type="Proteomes" id="UP000198924"/>
    </source>
</evidence>
<dbReference type="CDD" id="cd03139">
    <property type="entry name" value="GATase1_PfpI_2"/>
    <property type="match status" value="1"/>
</dbReference>
<dbReference type="OrthoDB" id="9803764at2"/>
<dbReference type="GO" id="GO:0006355">
    <property type="term" value="P:regulation of DNA-templated transcription"/>
    <property type="evidence" value="ECO:0007669"/>
    <property type="project" value="TreeGrafter"/>
</dbReference>
<dbReference type="SUPFAM" id="SSF52317">
    <property type="entry name" value="Class I glutamine amidotransferase-like"/>
    <property type="match status" value="1"/>
</dbReference>
<dbReference type="RefSeq" id="WP_091714771.1">
    <property type="nucleotide sequence ID" value="NZ_FOSH01000014.1"/>
</dbReference>
<dbReference type="EMBL" id="FOSH01000014">
    <property type="protein sequence ID" value="SFK53856.1"/>
    <property type="molecule type" value="Genomic_DNA"/>
</dbReference>
<keyword evidence="1" id="KW-0732">Signal</keyword>
<evidence type="ECO:0000259" key="2">
    <source>
        <dbReference type="Pfam" id="PF01965"/>
    </source>
</evidence>
<dbReference type="InterPro" id="IPR002818">
    <property type="entry name" value="DJ-1/PfpI"/>
</dbReference>
<dbReference type="InterPro" id="IPR052158">
    <property type="entry name" value="INH-QAR"/>
</dbReference>
<dbReference type="PANTHER" id="PTHR43130:SF2">
    <property type="entry name" value="DJ-1_PFPI DOMAIN-CONTAINING PROTEIN"/>
    <property type="match status" value="1"/>
</dbReference>
<dbReference type="AlphaFoldDB" id="A0A1I4ADJ9"/>
<proteinExistence type="predicted"/>
<sequence>MKRRKFMQLTGLSSLLAVMGKSPIASASTSEKASTKHLSSHAEVMAKYSDLSSGPKLTIVMLVYPGMFLQDLVGPLTVFESLLNRDIHLVWKDTNPLDNINNSPIPITPTTSFNDCPKECDVLFVPGGVPGTFDVMEDQEVLTFLKRQASSAKYVTSVCTGSLILGAAGLLTGYKATSNWLTLEALSKFESIPVKKRVVVDRNRITGAGVTAGIDFALVIAEKLRNKFCAESIQLYLEYDPQPPFNAGSPDTAPKEVVTFLETMFVSVKDIVNTIAKRTYKRL</sequence>